<organism evidence="2">
    <name type="scientific">mine drainage metagenome</name>
    <dbReference type="NCBI Taxonomy" id="410659"/>
    <lineage>
        <taxon>unclassified sequences</taxon>
        <taxon>metagenomes</taxon>
        <taxon>ecological metagenomes</taxon>
    </lineage>
</organism>
<feature type="non-terminal residue" evidence="2">
    <location>
        <position position="191"/>
    </location>
</feature>
<sequence length="191" mass="21287">RRRTINMPASEATPTNALPYAVGLDVHQKTISVAVLDPGGQLVERRTIRTCPKMLDELHRDLTKLAGTTPVRLGLEASTAGKACFQHLRTLGCDVRMAHPKKLSALLGDTKTDENDALMLATVLRLGTFPEAYVPPPDIESLRTLVRLRGEVVEKLKRAKIQVRSLLVKHHLQHESTKYDDIFGVQALRWL</sequence>
<dbReference type="InterPro" id="IPR047650">
    <property type="entry name" value="Transpos_IS110"/>
</dbReference>
<reference evidence="2" key="1">
    <citation type="submission" date="2013-08" db="EMBL/GenBank/DDBJ databases">
        <authorList>
            <person name="Mendez C."/>
            <person name="Richter M."/>
            <person name="Ferrer M."/>
            <person name="Sanchez J."/>
        </authorList>
    </citation>
    <scope>NUCLEOTIDE SEQUENCE</scope>
</reference>
<proteinExistence type="predicted"/>
<protein>
    <submittedName>
        <fullName evidence="2">Transposase IS116/IS110/IS902</fullName>
    </submittedName>
</protein>
<reference evidence="2" key="2">
    <citation type="journal article" date="2014" name="ISME J.">
        <title>Microbial stratification in low pH oxic and suboxic macroscopic growths along an acid mine drainage.</title>
        <authorList>
            <person name="Mendez-Garcia C."/>
            <person name="Mesa V."/>
            <person name="Sprenger R.R."/>
            <person name="Richter M."/>
            <person name="Diez M.S."/>
            <person name="Solano J."/>
            <person name="Bargiela R."/>
            <person name="Golyshina O.V."/>
            <person name="Manteca A."/>
            <person name="Ramos J.L."/>
            <person name="Gallego J.R."/>
            <person name="Llorente I."/>
            <person name="Martins Dos Santos V.A."/>
            <person name="Jensen O.N."/>
            <person name="Pelaez A.I."/>
            <person name="Sanchez J."/>
            <person name="Ferrer M."/>
        </authorList>
    </citation>
    <scope>NUCLEOTIDE SEQUENCE</scope>
</reference>
<name>T1AGM1_9ZZZZ</name>
<feature type="domain" description="Transposase IS110-like N-terminal" evidence="1">
    <location>
        <begin position="22"/>
        <end position="170"/>
    </location>
</feature>
<dbReference type="GO" id="GO:0004803">
    <property type="term" value="F:transposase activity"/>
    <property type="evidence" value="ECO:0007669"/>
    <property type="project" value="InterPro"/>
</dbReference>
<dbReference type="AlphaFoldDB" id="T1AGM1"/>
<dbReference type="GO" id="GO:0006313">
    <property type="term" value="P:DNA transposition"/>
    <property type="evidence" value="ECO:0007669"/>
    <property type="project" value="InterPro"/>
</dbReference>
<dbReference type="GO" id="GO:0003677">
    <property type="term" value="F:DNA binding"/>
    <property type="evidence" value="ECO:0007669"/>
    <property type="project" value="InterPro"/>
</dbReference>
<gene>
    <name evidence="2" type="ORF">B1B_15045</name>
</gene>
<evidence type="ECO:0000259" key="1">
    <source>
        <dbReference type="Pfam" id="PF01548"/>
    </source>
</evidence>
<dbReference type="PANTHER" id="PTHR33055">
    <property type="entry name" value="TRANSPOSASE FOR INSERTION SEQUENCE ELEMENT IS1111A"/>
    <property type="match status" value="1"/>
</dbReference>
<dbReference type="PANTHER" id="PTHR33055:SF17">
    <property type="entry name" value="THIRD ORF IN TRANSPOSON ISC1491"/>
    <property type="match status" value="1"/>
</dbReference>
<comment type="caution">
    <text evidence="2">The sequence shown here is derived from an EMBL/GenBank/DDBJ whole genome shotgun (WGS) entry which is preliminary data.</text>
</comment>
<feature type="non-terminal residue" evidence="2">
    <location>
        <position position="1"/>
    </location>
</feature>
<accession>T1AGM1</accession>
<dbReference type="Pfam" id="PF01548">
    <property type="entry name" value="DEDD_Tnp_IS110"/>
    <property type="match status" value="1"/>
</dbReference>
<evidence type="ECO:0000313" key="2">
    <source>
        <dbReference type="EMBL" id="EQD40159.1"/>
    </source>
</evidence>
<dbReference type="InterPro" id="IPR002525">
    <property type="entry name" value="Transp_IS110-like_N"/>
</dbReference>
<dbReference type="EMBL" id="AUZY01010003">
    <property type="protein sequence ID" value="EQD40159.1"/>
    <property type="molecule type" value="Genomic_DNA"/>
</dbReference>